<dbReference type="Proteomes" id="UP000295124">
    <property type="component" value="Unassembled WGS sequence"/>
</dbReference>
<comment type="caution">
    <text evidence="1">The sequence shown here is derived from an EMBL/GenBank/DDBJ whole genome shotgun (WGS) entry which is preliminary data.</text>
</comment>
<gene>
    <name evidence="1" type="ORF">E1263_00660</name>
</gene>
<evidence type="ECO:0000313" key="2">
    <source>
        <dbReference type="Proteomes" id="UP000295124"/>
    </source>
</evidence>
<dbReference type="AlphaFoldDB" id="A0A4R5A208"/>
<name>A0A4R5A208_9ACTN</name>
<protein>
    <submittedName>
        <fullName evidence="1">Uncharacterized protein</fullName>
    </submittedName>
</protein>
<dbReference type="RefSeq" id="WP_132164152.1">
    <property type="nucleotide sequence ID" value="NZ_SMKX01000001.1"/>
</dbReference>
<evidence type="ECO:0000313" key="1">
    <source>
        <dbReference type="EMBL" id="TDD63492.1"/>
    </source>
</evidence>
<dbReference type="OrthoDB" id="9805859at2"/>
<proteinExistence type="predicted"/>
<accession>A0A4R5A208</accession>
<sequence length="109" mass="12190">MAVAAQRRVLEYVKGHRLEGAWWLSMLGQLRAQGDLISEAGVRSWIGRLRRSDGLPKAPYVGSGLMMVDELGQPLRPQYYSDLFEQLTKEAGLPPITDVHHRAVPARVP</sequence>
<keyword evidence="2" id="KW-1185">Reference proteome</keyword>
<reference evidence="1 2" key="1">
    <citation type="submission" date="2019-03" db="EMBL/GenBank/DDBJ databases">
        <title>Draft genome sequences of novel Actinobacteria.</title>
        <authorList>
            <person name="Sahin N."/>
            <person name="Ay H."/>
            <person name="Saygin H."/>
        </authorList>
    </citation>
    <scope>NUCLEOTIDE SEQUENCE [LARGE SCALE GENOMIC DNA]</scope>
    <source>
        <strain evidence="1 2">JCM 13523</strain>
    </source>
</reference>
<dbReference type="EMBL" id="SMKX01000001">
    <property type="protein sequence ID" value="TDD63492.1"/>
    <property type="molecule type" value="Genomic_DNA"/>
</dbReference>
<organism evidence="1 2">
    <name type="scientific">Kribbella antibiotica</name>
    <dbReference type="NCBI Taxonomy" id="190195"/>
    <lineage>
        <taxon>Bacteria</taxon>
        <taxon>Bacillati</taxon>
        <taxon>Actinomycetota</taxon>
        <taxon>Actinomycetes</taxon>
        <taxon>Propionibacteriales</taxon>
        <taxon>Kribbellaceae</taxon>
        <taxon>Kribbella</taxon>
    </lineage>
</organism>